<organism evidence="1 2">
    <name type="scientific">Nostoc punctiforme NIES-2108</name>
    <dbReference type="NCBI Taxonomy" id="1356359"/>
    <lineage>
        <taxon>Bacteria</taxon>
        <taxon>Bacillati</taxon>
        <taxon>Cyanobacteriota</taxon>
        <taxon>Cyanophyceae</taxon>
        <taxon>Nostocales</taxon>
        <taxon>Nostocaceae</taxon>
        <taxon>Nostoc</taxon>
    </lineage>
</organism>
<comment type="caution">
    <text evidence="1">The sequence shown here is derived from an EMBL/GenBank/DDBJ whole genome shotgun (WGS) entry which is preliminary data.</text>
</comment>
<dbReference type="Proteomes" id="UP000252085">
    <property type="component" value="Unassembled WGS sequence"/>
</dbReference>
<evidence type="ECO:0000313" key="2">
    <source>
        <dbReference type="Proteomes" id="UP000252085"/>
    </source>
</evidence>
<proteinExistence type="predicted"/>
<protein>
    <submittedName>
        <fullName evidence="1">Uncharacterized protein</fullName>
    </submittedName>
</protein>
<dbReference type="AlphaFoldDB" id="A0A367S265"/>
<dbReference type="EMBL" id="LXQE01000020">
    <property type="protein sequence ID" value="RCJ42090.1"/>
    <property type="molecule type" value="Genomic_DNA"/>
</dbReference>
<accession>A0A367S265</accession>
<sequence length="310" mass="32253">MLTRYSYRIERPVLYNNVNTERLYGRYITPTDIAKIGGHRRILPGSILTTANRILPRAKIISPYASDATTVIVNNPWAFKPGDVLKVIGTPSSTPTAENAAVVNASAAAFGTVTAVSATDGPQTTTVTIASPAVGNIFTLTADGISFGFTATTTVPSDVATGLKTAFDAQKSQTSSWADIDATVAGAVITFTHRQNRAVFTVTSSVAQGTGGSTGTAVVAVTTPVGALTITASSSNGNQVIGTKIGTITDTPLCILTHEYYLTDDEGQDRGDAIAGYNMAAINTLALPYIDGHIVASMPRLSFIPIYTGG</sequence>
<evidence type="ECO:0000313" key="1">
    <source>
        <dbReference type="EMBL" id="RCJ42090.1"/>
    </source>
</evidence>
<name>A0A367S265_NOSPU</name>
<reference evidence="1 2" key="1">
    <citation type="submission" date="2016-04" db="EMBL/GenBank/DDBJ databases">
        <authorList>
            <person name="Evans L.H."/>
            <person name="Alamgir A."/>
            <person name="Owens N."/>
            <person name="Weber N.D."/>
            <person name="Virtaneva K."/>
            <person name="Barbian K."/>
            <person name="Babar A."/>
            <person name="Rosenke K."/>
        </authorList>
    </citation>
    <scope>NUCLEOTIDE SEQUENCE [LARGE SCALE GENOMIC DNA]</scope>
    <source>
        <strain evidence="1">NIES-2108</strain>
    </source>
</reference>
<gene>
    <name evidence="1" type="ORF">A6769_38150</name>
</gene>